<keyword evidence="2" id="KW-1185">Reference proteome</keyword>
<evidence type="ECO:0008006" key="3">
    <source>
        <dbReference type="Google" id="ProtNLM"/>
    </source>
</evidence>
<organism evidence="1 2">
    <name type="scientific">Cyphomyrmex costatus</name>
    <dbReference type="NCBI Taxonomy" id="456900"/>
    <lineage>
        <taxon>Eukaryota</taxon>
        <taxon>Metazoa</taxon>
        <taxon>Ecdysozoa</taxon>
        <taxon>Arthropoda</taxon>
        <taxon>Hexapoda</taxon>
        <taxon>Insecta</taxon>
        <taxon>Pterygota</taxon>
        <taxon>Neoptera</taxon>
        <taxon>Endopterygota</taxon>
        <taxon>Hymenoptera</taxon>
        <taxon>Apocrita</taxon>
        <taxon>Aculeata</taxon>
        <taxon>Formicoidea</taxon>
        <taxon>Formicidae</taxon>
        <taxon>Myrmicinae</taxon>
        <taxon>Cyphomyrmex</taxon>
    </lineage>
</organism>
<comment type="caution">
    <text evidence="1">The sequence shown here is derived from an EMBL/GenBank/DDBJ whole genome shotgun (WGS) entry which is preliminary data.</text>
</comment>
<dbReference type="EMBL" id="LKEX01008451">
    <property type="protein sequence ID" value="KYN50004.1"/>
    <property type="molecule type" value="Genomic_DNA"/>
</dbReference>
<reference evidence="1 2" key="1">
    <citation type="submission" date="2016-03" db="EMBL/GenBank/DDBJ databases">
        <title>Cyphomyrmex costatus WGS genome.</title>
        <authorList>
            <person name="Nygaard S."/>
            <person name="Hu H."/>
            <person name="Boomsma J."/>
            <person name="Zhang G."/>
        </authorList>
    </citation>
    <scope>NUCLEOTIDE SEQUENCE [LARGE SCALE GENOMIC DNA]</scope>
    <source>
        <strain evidence="1">MS0001</strain>
        <tissue evidence="1">Whole body</tissue>
    </source>
</reference>
<protein>
    <recommendedName>
        <fullName evidence="3">Reverse transcriptase domain-containing protein</fullName>
    </recommendedName>
</protein>
<evidence type="ECO:0000313" key="1">
    <source>
        <dbReference type="EMBL" id="KYN50004.1"/>
    </source>
</evidence>
<dbReference type="PANTHER" id="PTHR21301">
    <property type="entry name" value="REVERSE TRANSCRIPTASE"/>
    <property type="match status" value="1"/>
</dbReference>
<dbReference type="PANTHER" id="PTHR21301:SF10">
    <property type="entry name" value="REVERSE TRANSCRIPTASE DOMAIN-CONTAINING PROTEIN"/>
    <property type="match status" value="1"/>
</dbReference>
<sequence>YEMIKKDPTKKLTTDLKNILVRWKNKSFMDGITYKKLLTTDGNIPRAYGLTKIHKVNYLMRIIPSFIKNSIDLINKIKNVKLESNSSLVSLDVVSLFTNIPLDLATDSVVRRWDLISKNTKIPLEEFIIAFKLILNSTFFMFNDKYYLNKITFLKKRKKRHQVCKPHKIK</sequence>
<name>A0A151K1K7_9HYME</name>
<dbReference type="AlphaFoldDB" id="A0A151K1K7"/>
<proteinExistence type="predicted"/>
<dbReference type="Proteomes" id="UP000078542">
    <property type="component" value="Unassembled WGS sequence"/>
</dbReference>
<gene>
    <name evidence="1" type="ORF">ALC62_00031</name>
</gene>
<feature type="non-terminal residue" evidence="1">
    <location>
        <position position="1"/>
    </location>
</feature>
<evidence type="ECO:0000313" key="2">
    <source>
        <dbReference type="Proteomes" id="UP000078542"/>
    </source>
</evidence>
<accession>A0A151K1K7</accession>